<proteinExistence type="inferred from homology"/>
<evidence type="ECO:0000313" key="5">
    <source>
        <dbReference type="EMBL" id="VEU22158.1"/>
    </source>
</evidence>
<keyword evidence="6" id="KW-1185">Reference proteome</keyword>
<protein>
    <submittedName>
        <fullName evidence="5">DEKNAAC103169</fullName>
    </submittedName>
</protein>
<keyword evidence="4" id="KW-1133">Transmembrane helix</keyword>
<feature type="transmembrane region" description="Helical" evidence="4">
    <location>
        <begin position="208"/>
        <end position="227"/>
    </location>
</feature>
<feature type="transmembrane region" description="Helical" evidence="4">
    <location>
        <begin position="147"/>
        <end position="165"/>
    </location>
</feature>
<accession>A0A448YMS2</accession>
<dbReference type="SUPFAM" id="SSF103473">
    <property type="entry name" value="MFS general substrate transporter"/>
    <property type="match status" value="1"/>
</dbReference>
<dbReference type="EMBL" id="CAACVR010000019">
    <property type="protein sequence ID" value="VEU22158.1"/>
    <property type="molecule type" value="Genomic_DNA"/>
</dbReference>
<feature type="transmembrane region" description="Helical" evidence="4">
    <location>
        <begin position="370"/>
        <end position="392"/>
    </location>
</feature>
<keyword evidence="4" id="KW-0472">Membrane</keyword>
<gene>
    <name evidence="5" type="ORF">BRENAR_LOCUS2890</name>
</gene>
<dbReference type="PANTHER" id="PTHR11360:SF315">
    <property type="entry name" value="TRANSPORTER MCH2-RELATED"/>
    <property type="match status" value="1"/>
</dbReference>
<evidence type="ECO:0000256" key="4">
    <source>
        <dbReference type="SAM" id="Phobius"/>
    </source>
</evidence>
<dbReference type="GO" id="GO:0016020">
    <property type="term" value="C:membrane"/>
    <property type="evidence" value="ECO:0007669"/>
    <property type="project" value="UniProtKB-SubCell"/>
</dbReference>
<dbReference type="GO" id="GO:0022857">
    <property type="term" value="F:transmembrane transporter activity"/>
    <property type="evidence" value="ECO:0007669"/>
    <property type="project" value="InterPro"/>
</dbReference>
<reference evidence="5 6" key="1">
    <citation type="submission" date="2018-12" db="EMBL/GenBank/DDBJ databases">
        <authorList>
            <person name="Tiukova I."/>
            <person name="Dainat J."/>
        </authorList>
    </citation>
    <scope>NUCLEOTIDE SEQUENCE [LARGE SCALE GENOMIC DNA]</scope>
</reference>
<feature type="transmembrane region" description="Helical" evidence="4">
    <location>
        <begin position="445"/>
        <end position="467"/>
    </location>
</feature>
<dbReference type="Proteomes" id="UP000290900">
    <property type="component" value="Unassembled WGS sequence"/>
</dbReference>
<feature type="transmembrane region" description="Helical" evidence="4">
    <location>
        <begin position="281"/>
        <end position="302"/>
    </location>
</feature>
<feature type="transmembrane region" description="Helical" evidence="4">
    <location>
        <begin position="404"/>
        <end position="425"/>
    </location>
</feature>
<evidence type="ECO:0000256" key="3">
    <source>
        <dbReference type="SAM" id="MobiDB-lite"/>
    </source>
</evidence>
<name>A0A448YMS2_BRENA</name>
<sequence>MGDAQKNHTRTVVESNGEKITQSGNSPEEDENYHLEYDELVYEEANMANPKINLETVQTIKSLNSEIPDKFSGWGLSSTIGCGIMCFNTWGSNAAYALYLQDYINNYIFPGSREISFAVIGGLTFGSGVILSPFINYFVGMIGLKPAILVGTLVQFLGVLLASYATKLWHLYCTQGVLQGLGMALIAVPSMVIIPQCFKGGPGGKRNLASGLMNAGTGIGGIVYNIGMEPILTKHGWNWALRTQAIMCLVLNLIAILLIKSRDDKVTPVYKVYDMTVFSTFGSQIMMLWMIFTLLGYVVLMYNLGDFTRSMGYGTKEASVVSTTVSVGIIYGRPGIGRVADIIGPIQATIIASWIVALLAFAMWLPCKNYATAVVFALFEGSLMGTCWLTLPTINGAVIGLRKFGIGMAMSLIAVGGSGIISPIIGISLKSGGAPSRSQYRNPTIFVGCCYLGAGLALCILRGWIIVRNRLAVGLKTEDDRLKVRVPAREVLLSTFTWGNDKV</sequence>
<feature type="transmembrane region" description="Helical" evidence="4">
    <location>
        <begin position="239"/>
        <end position="261"/>
    </location>
</feature>
<dbReference type="FunCoup" id="A0A448YMS2">
    <property type="interactions" value="139"/>
</dbReference>
<dbReference type="InterPro" id="IPR036259">
    <property type="entry name" value="MFS_trans_sf"/>
</dbReference>
<feature type="transmembrane region" description="Helical" evidence="4">
    <location>
        <begin position="115"/>
        <end position="135"/>
    </location>
</feature>
<dbReference type="InParanoid" id="A0A448YMS2"/>
<dbReference type="InterPro" id="IPR050327">
    <property type="entry name" value="Proton-linked_MCT"/>
</dbReference>
<evidence type="ECO:0000256" key="1">
    <source>
        <dbReference type="ARBA" id="ARBA00004141"/>
    </source>
</evidence>
<feature type="region of interest" description="Disordered" evidence="3">
    <location>
        <begin position="1"/>
        <end position="30"/>
    </location>
</feature>
<dbReference type="PANTHER" id="PTHR11360">
    <property type="entry name" value="MONOCARBOXYLATE TRANSPORTER"/>
    <property type="match status" value="1"/>
</dbReference>
<comment type="subcellular location">
    <subcellularLocation>
        <location evidence="1">Membrane</location>
        <topology evidence="1">Multi-pass membrane protein</topology>
    </subcellularLocation>
</comment>
<feature type="transmembrane region" description="Helical" evidence="4">
    <location>
        <begin position="177"/>
        <end position="196"/>
    </location>
</feature>
<evidence type="ECO:0000313" key="6">
    <source>
        <dbReference type="Proteomes" id="UP000290900"/>
    </source>
</evidence>
<dbReference type="AlphaFoldDB" id="A0A448YMS2"/>
<comment type="similarity">
    <text evidence="2">Belongs to the major facilitator superfamily. Monocarboxylate porter (TC 2.A.1.13) family.</text>
</comment>
<dbReference type="Pfam" id="PF07690">
    <property type="entry name" value="MFS_1"/>
    <property type="match status" value="1"/>
</dbReference>
<dbReference type="OrthoDB" id="6499973at2759"/>
<evidence type="ECO:0000256" key="2">
    <source>
        <dbReference type="ARBA" id="ARBA00006727"/>
    </source>
</evidence>
<dbReference type="Gene3D" id="1.20.1250.20">
    <property type="entry name" value="MFS general substrate transporter like domains"/>
    <property type="match status" value="2"/>
</dbReference>
<dbReference type="InterPro" id="IPR011701">
    <property type="entry name" value="MFS"/>
</dbReference>
<keyword evidence="4" id="KW-0812">Transmembrane</keyword>
<organism evidence="5 6">
    <name type="scientific">Brettanomyces naardenensis</name>
    <name type="common">Yeast</name>
    <dbReference type="NCBI Taxonomy" id="13370"/>
    <lineage>
        <taxon>Eukaryota</taxon>
        <taxon>Fungi</taxon>
        <taxon>Dikarya</taxon>
        <taxon>Ascomycota</taxon>
        <taxon>Saccharomycotina</taxon>
        <taxon>Pichiomycetes</taxon>
        <taxon>Pichiales</taxon>
        <taxon>Pichiaceae</taxon>
        <taxon>Brettanomyces</taxon>
    </lineage>
</organism>
<feature type="transmembrane region" description="Helical" evidence="4">
    <location>
        <begin position="342"/>
        <end position="364"/>
    </location>
</feature>
<feature type="compositionally biased region" description="Polar residues" evidence="3">
    <location>
        <begin position="10"/>
        <end position="26"/>
    </location>
</feature>